<accession>A0A7M6DP07</accession>
<dbReference type="InterPro" id="IPR002110">
    <property type="entry name" value="Ankyrin_rpt"/>
</dbReference>
<reference evidence="2" key="1">
    <citation type="submission" date="2021-01" db="UniProtKB">
        <authorList>
            <consortium name="EnsemblMetazoa"/>
        </authorList>
    </citation>
    <scope>IDENTIFICATION</scope>
</reference>
<protein>
    <submittedName>
        <fullName evidence="2">Uncharacterized protein</fullName>
    </submittedName>
</protein>
<dbReference type="RefSeq" id="XP_066919420.1">
    <property type="nucleotide sequence ID" value="XM_067063319.1"/>
</dbReference>
<dbReference type="AlphaFoldDB" id="A0A7M6DP07"/>
<dbReference type="PROSITE" id="PS50088">
    <property type="entry name" value="ANK_REPEAT"/>
    <property type="match status" value="2"/>
</dbReference>
<dbReference type="EnsemblMetazoa" id="CLYHEMT019234.1">
    <property type="protein sequence ID" value="CLYHEMP019234.1"/>
    <property type="gene ID" value="CLYHEMG019234"/>
</dbReference>
<dbReference type="Gene3D" id="1.25.40.20">
    <property type="entry name" value="Ankyrin repeat-containing domain"/>
    <property type="match status" value="1"/>
</dbReference>
<proteinExistence type="predicted"/>
<dbReference type="PANTHER" id="PTHR22677">
    <property type="entry name" value="ANKYRIN REPEAT DOMAIN-CONTAINING PROTEIN 60"/>
    <property type="match status" value="1"/>
</dbReference>
<dbReference type="PROSITE" id="PS50297">
    <property type="entry name" value="ANK_REP_REGION"/>
    <property type="match status" value="2"/>
</dbReference>
<dbReference type="SUPFAM" id="SSF48403">
    <property type="entry name" value="Ankyrin repeat"/>
    <property type="match status" value="1"/>
</dbReference>
<sequence>MVVDDKFVRICASGNKDGVIEMIENESENNNVNAKILHGKSPIEVATCFGHIGVVEELIKNGVEVQQTSQSGYTLLHWAACWGRLELVKFFVESNVNIFLKNNNDETATEMAERYEKMDCVAFLKKAELLQNFKQLALSYKEIIADPEKNQGRFAKEDKVHGNRNCDDKLDWIEANRDIASYQTILDKKEELIEQLKNTMNKLEQ</sequence>
<evidence type="ECO:0000256" key="1">
    <source>
        <dbReference type="PROSITE-ProRule" id="PRU00023"/>
    </source>
</evidence>
<feature type="repeat" description="ANK" evidence="1">
    <location>
        <begin position="38"/>
        <end position="70"/>
    </location>
</feature>
<name>A0A7M6DP07_9CNID</name>
<dbReference type="OrthoDB" id="194358at2759"/>
<feature type="repeat" description="ANK" evidence="1">
    <location>
        <begin position="71"/>
        <end position="103"/>
    </location>
</feature>
<dbReference type="InterPro" id="IPR039323">
    <property type="entry name" value="ANKRD_45/46/60"/>
</dbReference>
<keyword evidence="1" id="KW-0040">ANK repeat</keyword>
<evidence type="ECO:0000313" key="2">
    <source>
        <dbReference type="EnsemblMetazoa" id="CLYHEMP019234.1"/>
    </source>
</evidence>
<dbReference type="InterPro" id="IPR036770">
    <property type="entry name" value="Ankyrin_rpt-contain_sf"/>
</dbReference>
<evidence type="ECO:0000313" key="3">
    <source>
        <dbReference type="Proteomes" id="UP000594262"/>
    </source>
</evidence>
<dbReference type="Proteomes" id="UP000594262">
    <property type="component" value="Unplaced"/>
</dbReference>
<organism evidence="2 3">
    <name type="scientific">Clytia hemisphaerica</name>
    <dbReference type="NCBI Taxonomy" id="252671"/>
    <lineage>
        <taxon>Eukaryota</taxon>
        <taxon>Metazoa</taxon>
        <taxon>Cnidaria</taxon>
        <taxon>Hydrozoa</taxon>
        <taxon>Hydroidolina</taxon>
        <taxon>Leptothecata</taxon>
        <taxon>Obeliida</taxon>
        <taxon>Clytiidae</taxon>
        <taxon>Clytia</taxon>
    </lineage>
</organism>
<dbReference type="SMART" id="SM00248">
    <property type="entry name" value="ANK"/>
    <property type="match status" value="2"/>
</dbReference>
<dbReference type="Pfam" id="PF12796">
    <property type="entry name" value="Ank_2"/>
    <property type="match status" value="1"/>
</dbReference>
<keyword evidence="3" id="KW-1185">Reference proteome</keyword>
<dbReference type="GeneID" id="136806729"/>
<dbReference type="PANTHER" id="PTHR22677:SF4">
    <property type="entry name" value="USHER SYNDROME TYPE-1G PROTEIN-LIKE PROTEIN"/>
    <property type="match status" value="1"/>
</dbReference>